<keyword evidence="2" id="KW-1185">Reference proteome</keyword>
<dbReference type="EMBL" id="JACJTA010000027">
    <property type="protein sequence ID" value="MBD2605710.1"/>
    <property type="molecule type" value="Genomic_DNA"/>
</dbReference>
<evidence type="ECO:0000313" key="2">
    <source>
        <dbReference type="Proteomes" id="UP000660380"/>
    </source>
</evidence>
<sequence length="142" mass="15553">MNKKHSIVLSDEQRLQLVDLVKKGKAGAREIRRAHTLLMANSGSTDETIAKSLHISIPTVERTRKQFCTDSLSATMNERPRSGKPPKITSTAEAYLIATTCSDAPDGSARWTLKMLADKLVSLEIIDSVSTNTIGRTLKKTS</sequence>
<dbReference type="Pfam" id="PF13565">
    <property type="entry name" value="HTH_32"/>
    <property type="match status" value="1"/>
</dbReference>
<dbReference type="RefSeq" id="WP_029636877.1">
    <property type="nucleotide sequence ID" value="NZ_JACJTA010000027.1"/>
</dbReference>
<gene>
    <name evidence="1" type="ORF">H6G81_14535</name>
</gene>
<proteinExistence type="predicted"/>
<evidence type="ECO:0000313" key="1">
    <source>
        <dbReference type="EMBL" id="MBD2605710.1"/>
    </source>
</evidence>
<accession>A0ABR8GRF8</accession>
<protein>
    <submittedName>
        <fullName evidence="1">Helix-turn-helix domain-containing protein</fullName>
    </submittedName>
</protein>
<comment type="caution">
    <text evidence="1">The sequence shown here is derived from an EMBL/GenBank/DDBJ whole genome shotgun (WGS) entry which is preliminary data.</text>
</comment>
<dbReference type="InterPro" id="IPR009057">
    <property type="entry name" value="Homeodomain-like_sf"/>
</dbReference>
<dbReference type="Proteomes" id="UP000660380">
    <property type="component" value="Unassembled WGS sequence"/>
</dbReference>
<organism evidence="1 2">
    <name type="scientific">Scytonema hofmannii FACHB-248</name>
    <dbReference type="NCBI Taxonomy" id="1842502"/>
    <lineage>
        <taxon>Bacteria</taxon>
        <taxon>Bacillati</taxon>
        <taxon>Cyanobacteriota</taxon>
        <taxon>Cyanophyceae</taxon>
        <taxon>Nostocales</taxon>
        <taxon>Scytonemataceae</taxon>
        <taxon>Scytonema</taxon>
    </lineage>
</organism>
<reference evidence="1 2" key="1">
    <citation type="journal article" date="2020" name="ISME J.">
        <title>Comparative genomics reveals insights into cyanobacterial evolution and habitat adaptation.</title>
        <authorList>
            <person name="Chen M.Y."/>
            <person name="Teng W.K."/>
            <person name="Zhao L."/>
            <person name="Hu C.X."/>
            <person name="Zhou Y.K."/>
            <person name="Han B.P."/>
            <person name="Song L.R."/>
            <person name="Shu W.S."/>
        </authorList>
    </citation>
    <scope>NUCLEOTIDE SEQUENCE [LARGE SCALE GENOMIC DNA]</scope>
    <source>
        <strain evidence="1 2">FACHB-248</strain>
    </source>
</reference>
<name>A0ABR8GRF8_9CYAN</name>
<dbReference type="SUPFAM" id="SSF46689">
    <property type="entry name" value="Homeodomain-like"/>
    <property type="match status" value="1"/>
</dbReference>